<protein>
    <submittedName>
        <fullName evidence="1">Uncharacterized protein</fullName>
    </submittedName>
</protein>
<dbReference type="EMBL" id="JACXVP010000008">
    <property type="protein sequence ID" value="KAG5590284.1"/>
    <property type="molecule type" value="Genomic_DNA"/>
</dbReference>
<accession>A0A9J5XSK3</accession>
<proteinExistence type="predicted"/>
<evidence type="ECO:0000313" key="1">
    <source>
        <dbReference type="EMBL" id="KAG5590284.1"/>
    </source>
</evidence>
<dbReference type="Proteomes" id="UP000824120">
    <property type="component" value="Chromosome 8"/>
</dbReference>
<gene>
    <name evidence="1" type="ORF">H5410_040798</name>
</gene>
<reference evidence="1 2" key="1">
    <citation type="submission" date="2020-09" db="EMBL/GenBank/DDBJ databases">
        <title>De no assembly of potato wild relative species, Solanum commersonii.</title>
        <authorList>
            <person name="Cho K."/>
        </authorList>
    </citation>
    <scope>NUCLEOTIDE SEQUENCE [LARGE SCALE GENOMIC DNA]</scope>
    <source>
        <strain evidence="1">LZ3.2</strain>
        <tissue evidence="1">Leaf</tissue>
    </source>
</reference>
<sequence>MRGDPLDVTKIRIHTVIVTTPDFKEDKFSLKQLTPFQIRSSKTLICRMKTSLRIQETQLQILGDETLFFFKSSKTLTNLYGSFDIVSLNRRSTQRFALWCSSSPTLKQKAKYDPLATRQVDSAILRPSFLLLYKTQFTYAKIKCALKDSSCDSPISTNLMLTILGSNASSSSTIVFRRPHTKNEYIFTQWFHSLKLWNQMQRSHSQRRK</sequence>
<dbReference type="AlphaFoldDB" id="A0A9J5XSK3"/>
<organism evidence="1 2">
    <name type="scientific">Solanum commersonii</name>
    <name type="common">Commerson's wild potato</name>
    <name type="synonym">Commerson's nightshade</name>
    <dbReference type="NCBI Taxonomy" id="4109"/>
    <lineage>
        <taxon>Eukaryota</taxon>
        <taxon>Viridiplantae</taxon>
        <taxon>Streptophyta</taxon>
        <taxon>Embryophyta</taxon>
        <taxon>Tracheophyta</taxon>
        <taxon>Spermatophyta</taxon>
        <taxon>Magnoliopsida</taxon>
        <taxon>eudicotyledons</taxon>
        <taxon>Gunneridae</taxon>
        <taxon>Pentapetalae</taxon>
        <taxon>asterids</taxon>
        <taxon>lamiids</taxon>
        <taxon>Solanales</taxon>
        <taxon>Solanaceae</taxon>
        <taxon>Solanoideae</taxon>
        <taxon>Solaneae</taxon>
        <taxon>Solanum</taxon>
    </lineage>
</organism>
<comment type="caution">
    <text evidence="1">The sequence shown here is derived from an EMBL/GenBank/DDBJ whole genome shotgun (WGS) entry which is preliminary data.</text>
</comment>
<keyword evidence="2" id="KW-1185">Reference proteome</keyword>
<name>A0A9J5XSK3_SOLCO</name>
<evidence type="ECO:0000313" key="2">
    <source>
        <dbReference type="Proteomes" id="UP000824120"/>
    </source>
</evidence>